<gene>
    <name evidence="6" type="ORF">ETD85_18995</name>
</gene>
<keyword evidence="2" id="KW-0378">Hydrolase</keyword>
<dbReference type="EMBL" id="VCKX01000053">
    <property type="protein sequence ID" value="TMR33712.1"/>
    <property type="molecule type" value="Genomic_DNA"/>
</dbReference>
<evidence type="ECO:0000256" key="3">
    <source>
        <dbReference type="ARBA" id="ARBA00023085"/>
    </source>
</evidence>
<protein>
    <recommendedName>
        <fullName evidence="5">Pectinesterase catalytic domain-containing protein</fullName>
    </recommendedName>
</protein>
<comment type="similarity">
    <text evidence="1">Belongs to the pectinesterase family.</text>
</comment>
<dbReference type="GO" id="GO:0042545">
    <property type="term" value="P:cell wall modification"/>
    <property type="evidence" value="ECO:0007669"/>
    <property type="project" value="InterPro"/>
</dbReference>
<dbReference type="OrthoDB" id="112037at2"/>
<accession>A0A5S4GLQ8</accession>
<keyword evidence="4" id="KW-0732">Signal</keyword>
<dbReference type="Pfam" id="PF01095">
    <property type="entry name" value="Pectinesterase"/>
    <property type="match status" value="1"/>
</dbReference>
<dbReference type="GO" id="GO:0030599">
    <property type="term" value="F:pectinesterase activity"/>
    <property type="evidence" value="ECO:0007669"/>
    <property type="project" value="InterPro"/>
</dbReference>
<organism evidence="6 7">
    <name type="scientific">Nonomuraea zeae</name>
    <dbReference type="NCBI Taxonomy" id="1642303"/>
    <lineage>
        <taxon>Bacteria</taxon>
        <taxon>Bacillati</taxon>
        <taxon>Actinomycetota</taxon>
        <taxon>Actinomycetes</taxon>
        <taxon>Streptosporangiales</taxon>
        <taxon>Streptosporangiaceae</taxon>
        <taxon>Nonomuraea</taxon>
    </lineage>
</organism>
<dbReference type="SUPFAM" id="SSF51126">
    <property type="entry name" value="Pectin lyase-like"/>
    <property type="match status" value="1"/>
</dbReference>
<dbReference type="PANTHER" id="PTHR31321:SF57">
    <property type="entry name" value="PECTINESTERASE 53-RELATED"/>
    <property type="match status" value="1"/>
</dbReference>
<dbReference type="Proteomes" id="UP000306628">
    <property type="component" value="Unassembled WGS sequence"/>
</dbReference>
<proteinExistence type="inferred from homology"/>
<dbReference type="InterPro" id="IPR012334">
    <property type="entry name" value="Pectin_lyas_fold"/>
</dbReference>
<evidence type="ECO:0000256" key="4">
    <source>
        <dbReference type="SAM" id="SignalP"/>
    </source>
</evidence>
<keyword evidence="7" id="KW-1185">Reference proteome</keyword>
<dbReference type="PANTHER" id="PTHR31321">
    <property type="entry name" value="ACYL-COA THIOESTER HYDROLASE YBHC-RELATED"/>
    <property type="match status" value="1"/>
</dbReference>
<dbReference type="InterPro" id="IPR011050">
    <property type="entry name" value="Pectin_lyase_fold/virulence"/>
</dbReference>
<feature type="domain" description="Pectinesterase catalytic" evidence="5">
    <location>
        <begin position="166"/>
        <end position="474"/>
    </location>
</feature>
<feature type="signal peptide" evidence="4">
    <location>
        <begin position="1"/>
        <end position="21"/>
    </location>
</feature>
<evidence type="ECO:0000259" key="5">
    <source>
        <dbReference type="Pfam" id="PF01095"/>
    </source>
</evidence>
<keyword evidence="3" id="KW-0063">Aspartyl esterase</keyword>
<dbReference type="AlphaFoldDB" id="A0A5S4GLQ8"/>
<reference evidence="6 7" key="1">
    <citation type="submission" date="2019-05" db="EMBL/GenBank/DDBJ databases">
        <title>Draft genome sequence of Nonomuraea zeae DSM 100528.</title>
        <authorList>
            <person name="Saricaoglu S."/>
            <person name="Isik K."/>
        </authorList>
    </citation>
    <scope>NUCLEOTIDE SEQUENCE [LARGE SCALE GENOMIC DNA]</scope>
    <source>
        <strain evidence="6 7">DSM 100528</strain>
    </source>
</reference>
<dbReference type="Gene3D" id="2.160.20.10">
    <property type="entry name" value="Single-stranded right-handed beta-helix, Pectin lyase-like"/>
    <property type="match status" value="1"/>
</dbReference>
<evidence type="ECO:0000256" key="2">
    <source>
        <dbReference type="ARBA" id="ARBA00022801"/>
    </source>
</evidence>
<evidence type="ECO:0000313" key="7">
    <source>
        <dbReference type="Proteomes" id="UP000306628"/>
    </source>
</evidence>
<evidence type="ECO:0000313" key="6">
    <source>
        <dbReference type="EMBL" id="TMR33712.1"/>
    </source>
</evidence>
<dbReference type="InterPro" id="IPR000070">
    <property type="entry name" value="Pectinesterase_cat"/>
</dbReference>
<comment type="caution">
    <text evidence="6">The sequence shown here is derived from an EMBL/GenBank/DDBJ whole genome shotgun (WGS) entry which is preliminary data.</text>
</comment>
<evidence type="ECO:0000256" key="1">
    <source>
        <dbReference type="ARBA" id="ARBA00008891"/>
    </source>
</evidence>
<name>A0A5S4GLQ8_9ACTN</name>
<sequence length="485" mass="52346">MRVKATLTAILTTVLTSTALALPPPAPAAAESGARFSVPGRADRTCVDAPLTITFPTPPALGSSGAIEVRKADGTLADRIEAASARTDRKNIGAAISDTGLPHDFSYESIMIDGSAARVYPHRQLEYGQEYYVTVDPGVFTGFDGVQDPRAWRFTTGRHAPGPRHLTVSASGSGDFCTVQGAIDAVPTGNSRPVTIDVRPGVYTEIVYVREDRPHLTVRGSGAKRTVIRYPNNDLRNGDKALSGGGPADVCPRRVLETSDLHNCWRASFGVDAADFRMSDLTLHNTTPDGGSQAEAFRGNNDRITLERMNLVSNQDTLRLQGKGFVTDSRISGDTDFVWGTGTVFIQDSVLESTDSGYISQSRNDDTRPGTVFVRTRLARAPGVPDGSVMLSRSAVWRFTHSQAVFIDTAMDTHIAPVGWQIDPNDCAQAQSASFWEYRSTDLTGHPVDTSQRLACSRQLTAAEAARWSDPSFVLGGWDPQSGRR</sequence>
<feature type="chain" id="PRO_5038349502" description="Pectinesterase catalytic domain-containing protein" evidence="4">
    <location>
        <begin position="22"/>
        <end position="485"/>
    </location>
</feature>
<dbReference type="GO" id="GO:0009279">
    <property type="term" value="C:cell outer membrane"/>
    <property type="evidence" value="ECO:0007669"/>
    <property type="project" value="TreeGrafter"/>
</dbReference>